<gene>
    <name evidence="3" type="ORF">PVBG_04373</name>
</gene>
<feature type="region of interest" description="Disordered" evidence="1">
    <location>
        <begin position="715"/>
        <end position="838"/>
    </location>
</feature>
<dbReference type="EMBL" id="KQ234816">
    <property type="protein sequence ID" value="KMZ86715.1"/>
    <property type="molecule type" value="Genomic_DNA"/>
</dbReference>
<feature type="compositionally biased region" description="Low complexity" evidence="1">
    <location>
        <begin position="509"/>
        <end position="520"/>
    </location>
</feature>
<dbReference type="AlphaFoldDB" id="A0A0J9SUE9"/>
<feature type="compositionally biased region" description="Basic residues" evidence="1">
    <location>
        <begin position="524"/>
        <end position="613"/>
    </location>
</feature>
<feature type="transmembrane region" description="Helical" evidence="2">
    <location>
        <begin position="349"/>
        <end position="368"/>
    </location>
</feature>
<feature type="compositionally biased region" description="Low complexity" evidence="1">
    <location>
        <begin position="794"/>
        <end position="806"/>
    </location>
</feature>
<name>A0A0J9SUE9_PLAV1</name>
<reference evidence="3 4" key="1">
    <citation type="submission" date="2011-08" db="EMBL/GenBank/DDBJ databases">
        <title>The Genome Sequence of Plasmodium vivax Brazil I.</title>
        <authorList>
            <consortium name="The Broad Institute Genome Sequencing Platform"/>
            <consortium name="The Broad Institute Genome Sequencing Center for Infectious Disease"/>
            <person name="Neafsey D."/>
            <person name="Carlton J."/>
            <person name="Barnwell J."/>
            <person name="Collins W."/>
            <person name="Escalante A."/>
            <person name="Mullikin J."/>
            <person name="Saul A."/>
            <person name="Guigo R."/>
            <person name="Camara F."/>
            <person name="Young S.K."/>
            <person name="Zeng Q."/>
            <person name="Gargeya S."/>
            <person name="Fitzgerald M."/>
            <person name="Haas B."/>
            <person name="Abouelleil A."/>
            <person name="Alvarado L."/>
            <person name="Arachchi H.M."/>
            <person name="Berlin A."/>
            <person name="Brown A."/>
            <person name="Chapman S.B."/>
            <person name="Chen Z."/>
            <person name="Dunbar C."/>
            <person name="Freedman E."/>
            <person name="Gearin G."/>
            <person name="Gellesch M."/>
            <person name="Goldberg J."/>
            <person name="Griggs A."/>
            <person name="Gujja S."/>
            <person name="Heiman D."/>
            <person name="Howarth C."/>
            <person name="Larson L."/>
            <person name="Lui A."/>
            <person name="MacDonald P.J.P."/>
            <person name="Montmayeur A."/>
            <person name="Murphy C."/>
            <person name="Neiman D."/>
            <person name="Pearson M."/>
            <person name="Priest M."/>
            <person name="Roberts A."/>
            <person name="Saif S."/>
            <person name="Shea T."/>
            <person name="Shenoy N."/>
            <person name="Sisk P."/>
            <person name="Stolte C."/>
            <person name="Sykes S."/>
            <person name="Wortman J."/>
            <person name="Nusbaum C."/>
            <person name="Birren B."/>
        </authorList>
    </citation>
    <scope>NUCLEOTIDE SEQUENCE [LARGE SCALE GENOMIC DNA]</scope>
    <source>
        <strain evidence="3 4">Brazil I</strain>
    </source>
</reference>
<accession>A0A0J9SUE9</accession>
<feature type="transmembrane region" description="Helical" evidence="2">
    <location>
        <begin position="321"/>
        <end position="342"/>
    </location>
</feature>
<feature type="transmembrane region" description="Helical" evidence="2">
    <location>
        <begin position="107"/>
        <end position="129"/>
    </location>
</feature>
<feature type="compositionally biased region" description="Low complexity" evidence="1">
    <location>
        <begin position="760"/>
        <end position="773"/>
    </location>
</feature>
<proteinExistence type="predicted"/>
<feature type="region of interest" description="Disordered" evidence="1">
    <location>
        <begin position="506"/>
        <end position="620"/>
    </location>
</feature>
<feature type="transmembrane region" description="Helical" evidence="2">
    <location>
        <begin position="861"/>
        <end position="879"/>
    </location>
</feature>
<dbReference type="OrthoDB" id="371323at2759"/>
<protein>
    <submittedName>
        <fullName evidence="3">Uncharacterized protein</fullName>
    </submittedName>
</protein>
<feature type="compositionally biased region" description="Gly residues" evidence="1">
    <location>
        <begin position="774"/>
        <end position="793"/>
    </location>
</feature>
<keyword evidence="2" id="KW-0472">Membrane</keyword>
<feature type="transmembrane region" description="Helical" evidence="2">
    <location>
        <begin position="930"/>
        <end position="949"/>
    </location>
</feature>
<feature type="transmembrane region" description="Helical" evidence="2">
    <location>
        <begin position="245"/>
        <end position="263"/>
    </location>
</feature>
<evidence type="ECO:0000256" key="1">
    <source>
        <dbReference type="SAM" id="MobiDB-lite"/>
    </source>
</evidence>
<feature type="compositionally biased region" description="Polar residues" evidence="1">
    <location>
        <begin position="822"/>
        <end position="838"/>
    </location>
</feature>
<evidence type="ECO:0000313" key="3">
    <source>
        <dbReference type="EMBL" id="KMZ86715.1"/>
    </source>
</evidence>
<organism evidence="3 4">
    <name type="scientific">Plasmodium vivax (strain Brazil I)</name>
    <dbReference type="NCBI Taxonomy" id="1033975"/>
    <lineage>
        <taxon>Eukaryota</taxon>
        <taxon>Sar</taxon>
        <taxon>Alveolata</taxon>
        <taxon>Apicomplexa</taxon>
        <taxon>Aconoidasida</taxon>
        <taxon>Haemosporida</taxon>
        <taxon>Plasmodiidae</taxon>
        <taxon>Plasmodium</taxon>
        <taxon>Plasmodium (Plasmodium)</taxon>
    </lineage>
</organism>
<keyword evidence="2" id="KW-1133">Transmembrane helix</keyword>
<dbReference type="Proteomes" id="UP000053327">
    <property type="component" value="Unassembled WGS sequence"/>
</dbReference>
<feature type="transmembrane region" description="Helical" evidence="2">
    <location>
        <begin position="272"/>
        <end position="297"/>
    </location>
</feature>
<feature type="transmembrane region" description="Helical" evidence="2">
    <location>
        <begin position="1071"/>
        <end position="1091"/>
    </location>
</feature>
<feature type="transmembrane region" description="Helical" evidence="2">
    <location>
        <begin position="66"/>
        <end position="87"/>
    </location>
</feature>
<keyword evidence="2" id="KW-0812">Transmembrane</keyword>
<feature type="transmembrane region" description="Helical" evidence="2">
    <location>
        <begin position="955"/>
        <end position="978"/>
    </location>
</feature>
<feature type="transmembrane region" description="Helical" evidence="2">
    <location>
        <begin position="141"/>
        <end position="159"/>
    </location>
</feature>
<feature type="transmembrane region" description="Helical" evidence="2">
    <location>
        <begin position="1027"/>
        <end position="1050"/>
    </location>
</feature>
<feature type="transmembrane region" description="Helical" evidence="2">
    <location>
        <begin position="899"/>
        <end position="918"/>
    </location>
</feature>
<sequence length="1120" mass="127370">MRARDPSLKSQIEKESIALFKKNLLKESYSWFKDTGYFEKLKSENKYSNAENERETKNVVTGRVQLGWGGTFFLLCCVVVICDNSGWQSCNHYNNSIFYSPEALTVVYSILFIVYAFPLFILQECLGLLSQGNYVKSCRMLSSHMGVLSIFSLLGTVTFCAKEICNFSVELLQNVLRIVNMRNGEKKYAMTKVFIDLTKRHSEDCALMPDTIYLEAINQCVSFNRNVMVNFYENLWFIGNKENCLYLILIATLFILFCYLILLRENFRVFKFFIFVIIVNWISSKSVVIMNTFFFYIPQEKKLHQEVVQIFQEIGIVKLTIFLYGTIARSSSIFILSTFASYFHTNTNVLRITIYTFAFYILNMYFYLKNEAHEYYLYNSRDFSTVKEFNFMKCNTYINLLQGLAHGRENGGAGGAAASYREDDIPSAHTQDDRYAVWQKLCLFFSSYSFLFSTIFIVLMQLLGPFNILMERGRRDGHVESEHSSGEGERRIYTYKSLVRRYERDRISRSASNNRSSSVSGRGGRAKRGRKNGYKKGHKNIHQNGHKKGHQNGHKSSHQHGHKSSHQHGHKSSHQHGHKSSHQHGHKNSHQHGHKNSHQHGHKNSHQNCHPHCHQTGYGEKKKKFPRFLFFKGGEEAHRERHDQERSLYLSRKSSLLPEKGNYSQAHSSALSNLQNGGEEAPDELLPYKCFDGEPGDFNFGGSSFEDDIGVADLAGEDLQGKTSNRRRRQSSTSAHRKGSSSMYADSELPSWGARRDLLSASSGSSAGSSEAVEGGGARWSGEGASGKGGSGKGISARGRPTKGSSPKGGSGRGDSGKSISAKTTSARGITGTVSPTRKNTLHRGIAALVEGMKNRVMNKYGTFLLFAVIYVFTILHVMDFRRNKDIVSEIILNSLYRGFLIFICAVQVIYASWLFGMKLQMAQCGVISCLLNFFSWVVVLPLVFVIYFREGSWLQMLIIGLSLNVVAVATSFLEVTLKLRRGTAEKRQRYSYAALFKKCLYWLYIGNLEVLRRNMNIAMSGQEEKYIPLFWSFFLKYINSSMLVVVVIYNTREYFFKMLPMFGGSFSFRIELGSIVLIFLGSLAVLAGNLRRDHYRPQTIGIPPVPMFCQDKRRYIFAS</sequence>
<evidence type="ECO:0000313" key="4">
    <source>
        <dbReference type="Proteomes" id="UP000053327"/>
    </source>
</evidence>
<feature type="transmembrane region" description="Helical" evidence="2">
    <location>
        <begin position="448"/>
        <end position="469"/>
    </location>
</feature>
<feature type="compositionally biased region" description="Basic residues" evidence="1">
    <location>
        <begin position="724"/>
        <end position="739"/>
    </location>
</feature>
<evidence type="ECO:0000256" key="2">
    <source>
        <dbReference type="SAM" id="Phobius"/>
    </source>
</evidence>